<reference evidence="2" key="1">
    <citation type="submission" date="2020-07" db="EMBL/GenBank/DDBJ databases">
        <authorList>
            <person name="Pothier F. J."/>
        </authorList>
    </citation>
    <scope>NUCLEOTIDE SEQUENCE</scope>
    <source>
        <strain evidence="2">CFBP 8129</strain>
    </source>
</reference>
<dbReference type="PANTHER" id="PTHR46889:SF4">
    <property type="entry name" value="TRANSPOSASE INSO FOR INSERTION SEQUENCE ELEMENT IS911B-RELATED"/>
    <property type="match status" value="1"/>
</dbReference>
<dbReference type="InterPro" id="IPR036397">
    <property type="entry name" value="RNaseH_sf"/>
</dbReference>
<dbReference type="GO" id="GO:0015074">
    <property type="term" value="P:DNA integration"/>
    <property type="evidence" value="ECO:0007669"/>
    <property type="project" value="InterPro"/>
</dbReference>
<sequence>MYLAVAIDLFSRQVVGWATRDQADTELVVQGLLSALLQHKPASGCLVHPDQGSVYTSDDWRSFLASHGLVCCMRRRGNCHNNAPVESCLGLLKRERIR</sequence>
<organism evidence="2">
    <name type="scientific">Xanthomonas hortorum pv. gardneri</name>
    <dbReference type="NCBI Taxonomy" id="2754056"/>
    <lineage>
        <taxon>Bacteria</taxon>
        <taxon>Pseudomonadati</taxon>
        <taxon>Pseudomonadota</taxon>
        <taxon>Gammaproteobacteria</taxon>
        <taxon>Lysobacterales</taxon>
        <taxon>Lysobacteraceae</taxon>
        <taxon>Xanthomonas</taxon>
    </lineage>
</organism>
<dbReference type="AlphaFoldDB" id="A0A6V7CER7"/>
<dbReference type="EMBL" id="LR828253">
    <property type="protein sequence ID" value="CAD0315270.1"/>
    <property type="molecule type" value="Genomic_DNA"/>
</dbReference>
<dbReference type="GO" id="GO:0003676">
    <property type="term" value="F:nucleic acid binding"/>
    <property type="evidence" value="ECO:0007669"/>
    <property type="project" value="InterPro"/>
</dbReference>
<dbReference type="Pfam" id="PF00665">
    <property type="entry name" value="rve"/>
    <property type="match status" value="1"/>
</dbReference>
<dbReference type="Gene3D" id="3.30.420.10">
    <property type="entry name" value="Ribonuclease H-like superfamily/Ribonuclease H"/>
    <property type="match status" value="1"/>
</dbReference>
<proteinExistence type="predicted"/>
<evidence type="ECO:0000313" key="2">
    <source>
        <dbReference type="EMBL" id="CAD0315260.1"/>
    </source>
</evidence>
<dbReference type="PROSITE" id="PS50994">
    <property type="entry name" value="INTEGRASE"/>
    <property type="match status" value="1"/>
</dbReference>
<dbReference type="PANTHER" id="PTHR46889">
    <property type="entry name" value="TRANSPOSASE INSF FOR INSERTION SEQUENCE IS3B-RELATED"/>
    <property type="match status" value="1"/>
</dbReference>
<dbReference type="SUPFAM" id="SSF53098">
    <property type="entry name" value="Ribonuclease H-like"/>
    <property type="match status" value="1"/>
</dbReference>
<feature type="domain" description="Integrase catalytic" evidence="1">
    <location>
        <begin position="1"/>
        <end position="98"/>
    </location>
</feature>
<accession>A0A6V7CER7</accession>
<dbReference type="InterPro" id="IPR012337">
    <property type="entry name" value="RNaseH-like_sf"/>
</dbReference>
<evidence type="ECO:0000259" key="1">
    <source>
        <dbReference type="PROSITE" id="PS50994"/>
    </source>
</evidence>
<dbReference type="InterPro" id="IPR001584">
    <property type="entry name" value="Integrase_cat-core"/>
</dbReference>
<protein>
    <submittedName>
        <fullName evidence="2">IS3 family transposase ISXac3</fullName>
    </submittedName>
</protein>
<name>A0A6V7CER7_9XANT</name>
<dbReference type="InterPro" id="IPR050900">
    <property type="entry name" value="Transposase_IS3/IS150/IS904"/>
</dbReference>
<dbReference type="EMBL" id="LR828253">
    <property type="protein sequence ID" value="CAD0315260.1"/>
    <property type="molecule type" value="Genomic_DNA"/>
</dbReference>
<gene>
    <name evidence="2" type="ORF">CFBP8129_12840</name>
</gene>